<feature type="compositionally biased region" description="Low complexity" evidence="1">
    <location>
        <begin position="215"/>
        <end position="224"/>
    </location>
</feature>
<dbReference type="RefSeq" id="XP_032338921.1">
    <property type="nucleotide sequence ID" value="XM_032483030.1"/>
</dbReference>
<evidence type="ECO:0000313" key="10">
    <source>
        <dbReference type="RefSeq" id="XP_032338921.1"/>
    </source>
</evidence>
<sequence length="341" mass="36793">MGRDWFLRSESLVLISKNLFSHQWGHWHPDFCGKPGEISSFPGGHWGLGCLCHVAGLTQLWRGADVDREALEEGHTSQQASTGTGFHTPDLYVETAVTSSFRESRDAVSLGFGADIFSFDLGGEGQALGAAGLKAAFELPGLGSATGAREPPPRHWTPALASEAPRLSEGPKLPEEQPQLHAETASVLVSPGLCLHHERAGGPLVPGPPRGHTTAGRARPPRGARNSRVGHPREHLKLSACWSSLGSNKNSSCPGVKSSQIGGLSPAILILCPSCHKEQNLKQLLKLWTLADKARGRWCKSGLWGCEWQNRPVLSQPTHTTPSWSCCIARNAHRWFGLHVP</sequence>
<protein>
    <submittedName>
        <fullName evidence="3 4">Uncharacterized protein LOC116664763</fullName>
    </submittedName>
</protein>
<name>A0A8B8T9J4_CAMFR</name>
<evidence type="ECO:0000313" key="14">
    <source>
        <dbReference type="RefSeq" id="XP_032338925.1"/>
    </source>
</evidence>
<dbReference type="RefSeq" id="XP_032338917.1">
    <property type="nucleotide sequence ID" value="XM_032483026.1"/>
</dbReference>
<evidence type="ECO:0000313" key="3">
    <source>
        <dbReference type="RefSeq" id="XP_032338913.1"/>
    </source>
</evidence>
<evidence type="ECO:0000313" key="12">
    <source>
        <dbReference type="RefSeq" id="XP_032338923.1"/>
    </source>
</evidence>
<evidence type="ECO:0000313" key="8">
    <source>
        <dbReference type="RefSeq" id="XP_032338919.1"/>
    </source>
</evidence>
<evidence type="ECO:0000313" key="4">
    <source>
        <dbReference type="RefSeq" id="XP_032338914.1"/>
    </source>
</evidence>
<dbReference type="Proteomes" id="UP000694856">
    <property type="component" value="Chromosome 7"/>
</dbReference>
<dbReference type="RefSeq" id="XP_032338922.1">
    <property type="nucleotide sequence ID" value="XM_032483031.1"/>
</dbReference>
<evidence type="ECO:0000313" key="7">
    <source>
        <dbReference type="RefSeq" id="XP_032338917.1"/>
    </source>
</evidence>
<evidence type="ECO:0000313" key="6">
    <source>
        <dbReference type="RefSeq" id="XP_032338916.1"/>
    </source>
</evidence>
<evidence type="ECO:0000313" key="5">
    <source>
        <dbReference type="RefSeq" id="XP_032338915.1"/>
    </source>
</evidence>
<dbReference type="RefSeq" id="XP_032338924.1">
    <property type="nucleotide sequence ID" value="XM_032483033.1"/>
</dbReference>
<evidence type="ECO:0000313" key="11">
    <source>
        <dbReference type="RefSeq" id="XP_032338922.1"/>
    </source>
</evidence>
<evidence type="ECO:0000256" key="1">
    <source>
        <dbReference type="SAM" id="MobiDB-lite"/>
    </source>
</evidence>
<dbReference type="RefSeq" id="XP_032338916.1">
    <property type="nucleotide sequence ID" value="XM_032483025.1"/>
</dbReference>
<evidence type="ECO:0000313" key="13">
    <source>
        <dbReference type="RefSeq" id="XP_032338924.1"/>
    </source>
</evidence>
<dbReference type="KEGG" id="cfr:116664763"/>
<dbReference type="RefSeq" id="XP_032338914.1">
    <property type="nucleotide sequence ID" value="XM_032483023.1"/>
</dbReference>
<gene>
    <name evidence="3 4 5 6 7 8 9 10 11 12 13 14" type="primary">LOC116664763</name>
</gene>
<dbReference type="AlphaFoldDB" id="A0A8B8T9J4"/>
<evidence type="ECO:0000313" key="2">
    <source>
        <dbReference type="Proteomes" id="UP000694856"/>
    </source>
</evidence>
<dbReference type="RefSeq" id="XP_032338923.1">
    <property type="nucleotide sequence ID" value="XM_032483032.1"/>
</dbReference>
<dbReference type="RefSeq" id="XP_032338920.1">
    <property type="nucleotide sequence ID" value="XM_032483029.1"/>
</dbReference>
<evidence type="ECO:0000313" key="9">
    <source>
        <dbReference type="RefSeq" id="XP_032338920.1"/>
    </source>
</evidence>
<dbReference type="GeneID" id="116664763"/>
<dbReference type="RefSeq" id="XP_032338915.1">
    <property type="nucleotide sequence ID" value="XM_032483024.1"/>
</dbReference>
<dbReference type="RefSeq" id="XP_032338925.1">
    <property type="nucleotide sequence ID" value="XM_032483034.1"/>
</dbReference>
<proteinExistence type="predicted"/>
<keyword evidence="2" id="KW-1185">Reference proteome</keyword>
<reference evidence="3 4" key="1">
    <citation type="submission" date="2025-04" db="UniProtKB">
        <authorList>
            <consortium name="RefSeq"/>
        </authorList>
    </citation>
    <scope>IDENTIFICATION</scope>
    <source>
        <tissue evidence="3 4">Ear skin</tissue>
    </source>
</reference>
<accession>A0A8B8T9J4</accession>
<dbReference type="RefSeq" id="XP_032338919.1">
    <property type="nucleotide sequence ID" value="XM_032483028.1"/>
</dbReference>
<dbReference type="RefSeq" id="XP_032338913.1">
    <property type="nucleotide sequence ID" value="XM_032483022.1"/>
</dbReference>
<feature type="region of interest" description="Disordered" evidence="1">
    <location>
        <begin position="199"/>
        <end position="230"/>
    </location>
</feature>
<organism evidence="2 10">
    <name type="scientific">Camelus ferus</name>
    <name type="common">Wild bactrian camel</name>
    <name type="synonym">Camelus bactrianus ferus</name>
    <dbReference type="NCBI Taxonomy" id="419612"/>
    <lineage>
        <taxon>Eukaryota</taxon>
        <taxon>Metazoa</taxon>
        <taxon>Chordata</taxon>
        <taxon>Craniata</taxon>
        <taxon>Vertebrata</taxon>
        <taxon>Euteleostomi</taxon>
        <taxon>Mammalia</taxon>
        <taxon>Eutheria</taxon>
        <taxon>Laurasiatheria</taxon>
        <taxon>Artiodactyla</taxon>
        <taxon>Tylopoda</taxon>
        <taxon>Camelidae</taxon>
        <taxon>Camelus</taxon>
    </lineage>
</organism>